<comment type="caution">
    <text evidence="4">The sequence shown here is derived from an EMBL/GenBank/DDBJ whole genome shotgun (WGS) entry which is preliminary data.</text>
</comment>
<dbReference type="Gene3D" id="2.60.120.10">
    <property type="entry name" value="Jelly Rolls"/>
    <property type="match status" value="1"/>
</dbReference>
<gene>
    <name evidence="4" type="ORF">GGE12_001378</name>
</gene>
<dbReference type="GO" id="GO:0046872">
    <property type="term" value="F:metal ion binding"/>
    <property type="evidence" value="ECO:0007669"/>
    <property type="project" value="UniProtKB-KW"/>
</dbReference>
<dbReference type="InterPro" id="IPR011051">
    <property type="entry name" value="RmlC_Cupin_sf"/>
</dbReference>
<keyword evidence="1" id="KW-0479">Metal-binding</keyword>
<reference evidence="4 5" key="1">
    <citation type="submission" date="2020-08" db="EMBL/GenBank/DDBJ databases">
        <title>Genomic Encyclopedia of Type Strains, Phase IV (KMG-V): Genome sequencing to study the core and pangenomes of soil and plant-associated prokaryotes.</title>
        <authorList>
            <person name="Whitman W."/>
        </authorList>
    </citation>
    <scope>NUCLEOTIDE SEQUENCE [LARGE SCALE GENOMIC DNA]</scope>
    <source>
        <strain evidence="4 5">SEMIA 402</strain>
    </source>
</reference>
<dbReference type="InterPro" id="IPR014710">
    <property type="entry name" value="RmlC-like_jellyroll"/>
</dbReference>
<evidence type="ECO:0000256" key="1">
    <source>
        <dbReference type="ARBA" id="ARBA00022723"/>
    </source>
</evidence>
<organism evidence="4 5">
    <name type="scientific">Rhizobium mongolense</name>
    <dbReference type="NCBI Taxonomy" id="57676"/>
    <lineage>
        <taxon>Bacteria</taxon>
        <taxon>Pseudomonadati</taxon>
        <taxon>Pseudomonadota</taxon>
        <taxon>Alphaproteobacteria</taxon>
        <taxon>Hyphomicrobiales</taxon>
        <taxon>Rhizobiaceae</taxon>
        <taxon>Rhizobium/Agrobacterium group</taxon>
        <taxon>Rhizobium</taxon>
    </lineage>
</organism>
<dbReference type="GO" id="GO:0051213">
    <property type="term" value="F:dioxygenase activity"/>
    <property type="evidence" value="ECO:0007669"/>
    <property type="project" value="UniProtKB-KW"/>
</dbReference>
<sequence>MTLTSQPAILRPDEVKANDRGGGARTTPLVTRKCGSTSMINGITFFEPGAEIALHKHNCEESVMVLDGGAIAEIDGIRHMLKPYDTTWIPADIPHRFINASHTNSMRIFWTYASVDATRTTIATGEEGAIDSEHIRPA</sequence>
<dbReference type="InterPro" id="IPR051610">
    <property type="entry name" value="GPI/OXD"/>
</dbReference>
<dbReference type="PANTHER" id="PTHR35848:SF6">
    <property type="entry name" value="CUPIN TYPE-2 DOMAIN-CONTAINING PROTEIN"/>
    <property type="match status" value="1"/>
</dbReference>
<feature type="region of interest" description="Disordered" evidence="2">
    <location>
        <begin position="1"/>
        <end position="28"/>
    </location>
</feature>
<dbReference type="InterPro" id="IPR013096">
    <property type="entry name" value="Cupin_2"/>
</dbReference>
<evidence type="ECO:0000313" key="5">
    <source>
        <dbReference type="Proteomes" id="UP000533641"/>
    </source>
</evidence>
<dbReference type="Proteomes" id="UP000533641">
    <property type="component" value="Unassembled WGS sequence"/>
</dbReference>
<accession>A0A7W6RJJ8</accession>
<dbReference type="RefSeq" id="WP_183923991.1">
    <property type="nucleotide sequence ID" value="NZ_JACIGM010000002.1"/>
</dbReference>
<protein>
    <submittedName>
        <fullName evidence="4">Quercetin dioxygenase-like cupin family protein</fullName>
    </submittedName>
</protein>
<keyword evidence="4" id="KW-0560">Oxidoreductase</keyword>
<evidence type="ECO:0000259" key="3">
    <source>
        <dbReference type="Pfam" id="PF07883"/>
    </source>
</evidence>
<feature type="domain" description="Cupin type-2" evidence="3">
    <location>
        <begin position="46"/>
        <end position="112"/>
    </location>
</feature>
<proteinExistence type="predicted"/>
<evidence type="ECO:0000256" key="2">
    <source>
        <dbReference type="SAM" id="MobiDB-lite"/>
    </source>
</evidence>
<dbReference type="AlphaFoldDB" id="A0A7W6RJJ8"/>
<dbReference type="PANTHER" id="PTHR35848">
    <property type="entry name" value="OXALATE-BINDING PROTEIN"/>
    <property type="match status" value="1"/>
</dbReference>
<evidence type="ECO:0000313" key="4">
    <source>
        <dbReference type="EMBL" id="MBB4273624.1"/>
    </source>
</evidence>
<dbReference type="EMBL" id="JACIGM010000002">
    <property type="protein sequence ID" value="MBB4273624.1"/>
    <property type="molecule type" value="Genomic_DNA"/>
</dbReference>
<dbReference type="Pfam" id="PF07883">
    <property type="entry name" value="Cupin_2"/>
    <property type="match status" value="1"/>
</dbReference>
<keyword evidence="4" id="KW-0223">Dioxygenase</keyword>
<dbReference type="SUPFAM" id="SSF51182">
    <property type="entry name" value="RmlC-like cupins"/>
    <property type="match status" value="1"/>
</dbReference>
<name>A0A7W6RJJ8_9HYPH</name>